<accession>A0AAE9CDY8</accession>
<dbReference type="EMBL" id="OK499991">
    <property type="protein sequence ID" value="UGO50709.1"/>
    <property type="molecule type" value="Genomic_DNA"/>
</dbReference>
<keyword evidence="1" id="KW-0449">Lipoprotein</keyword>
<reference evidence="1" key="1">
    <citation type="submission" date="2021-10" db="EMBL/GenBank/DDBJ databases">
        <authorList>
            <person name="Lavering E.D."/>
            <person name="James R."/>
            <person name="Fairholm J.D."/>
            <person name="Ogilvie B.H."/>
            <person name="Thurgood T.L."/>
            <person name="Robison R.A."/>
            <person name="Grose J.H."/>
        </authorList>
    </citation>
    <scope>NUCLEOTIDE SEQUENCE</scope>
</reference>
<dbReference type="Proteomes" id="UP000827460">
    <property type="component" value="Segment"/>
</dbReference>
<gene>
    <name evidence="1" type="ORF">SOPHRITA_118</name>
</gene>
<evidence type="ECO:0000313" key="2">
    <source>
        <dbReference type="Proteomes" id="UP000827460"/>
    </source>
</evidence>
<sequence length="120" mass="13483">MSNAMKRFGVFTLTFALTMAILQGCESHESEYNNINENVTITDTRVSKMEVVPNGKFSYNLILFDKDGKTTEFKVGDALYTDIEKILNTAKMVGKEKETKFDVVTDGKDIISVTLVSNRK</sequence>
<keyword evidence="2" id="KW-1185">Reference proteome</keyword>
<evidence type="ECO:0000313" key="1">
    <source>
        <dbReference type="EMBL" id="UGO50709.1"/>
    </source>
</evidence>
<dbReference type="PROSITE" id="PS51257">
    <property type="entry name" value="PROKAR_LIPOPROTEIN"/>
    <property type="match status" value="1"/>
</dbReference>
<organism evidence="1 2">
    <name type="scientific">Bacillus phage vB_BanS_Sophrita</name>
    <dbReference type="NCBI Taxonomy" id="2894790"/>
    <lineage>
        <taxon>Viruses</taxon>
        <taxon>Duplodnaviria</taxon>
        <taxon>Heunggongvirae</taxon>
        <taxon>Uroviricota</taxon>
        <taxon>Caudoviricetes</taxon>
        <taxon>Joanripponvirinae</taxon>
        <taxon>Sophritavirus</taxon>
        <taxon>Sophritavirus sophrita</taxon>
    </lineage>
</organism>
<proteinExistence type="predicted"/>
<name>A0AAE9CDY8_9CAUD</name>
<protein>
    <submittedName>
        <fullName evidence="1">Signal peptide-containing lipoprotein</fullName>
    </submittedName>
</protein>